<evidence type="ECO:0000259" key="2">
    <source>
        <dbReference type="SMART" id="SM00062"/>
    </source>
</evidence>
<feature type="domain" description="Solute-binding protein family 3/N-terminal" evidence="2">
    <location>
        <begin position="18"/>
        <end position="238"/>
    </location>
</feature>
<dbReference type="PANTHER" id="PTHR35936:SF17">
    <property type="entry name" value="ARGININE-BINDING EXTRACELLULAR PROTEIN ARTP"/>
    <property type="match status" value="1"/>
</dbReference>
<protein>
    <submittedName>
        <fullName evidence="3">Polar amino acid transport system substrate-binding protein</fullName>
    </submittedName>
</protein>
<dbReference type="SUPFAM" id="SSF53850">
    <property type="entry name" value="Periplasmic binding protein-like II"/>
    <property type="match status" value="1"/>
</dbReference>
<dbReference type="SMART" id="SM00062">
    <property type="entry name" value="PBPb"/>
    <property type="match status" value="1"/>
</dbReference>
<accession>A0A839EMK8</accession>
<dbReference type="Pfam" id="PF00497">
    <property type="entry name" value="SBP_bac_3"/>
    <property type="match status" value="1"/>
</dbReference>
<keyword evidence="1" id="KW-0732">Signal</keyword>
<dbReference type="CDD" id="cd13693">
    <property type="entry name" value="PBP2_polar_AA"/>
    <property type="match status" value="1"/>
</dbReference>
<dbReference type="Gene3D" id="3.40.190.10">
    <property type="entry name" value="Periplasmic binding protein-like II"/>
    <property type="match status" value="2"/>
</dbReference>
<evidence type="ECO:0000313" key="3">
    <source>
        <dbReference type="EMBL" id="MBA8879508.1"/>
    </source>
</evidence>
<dbReference type="Proteomes" id="UP000549052">
    <property type="component" value="Unassembled WGS sequence"/>
</dbReference>
<organism evidence="3 4">
    <name type="scientific">Phyllobacterium myrsinacearum</name>
    <dbReference type="NCBI Taxonomy" id="28101"/>
    <lineage>
        <taxon>Bacteria</taxon>
        <taxon>Pseudomonadati</taxon>
        <taxon>Pseudomonadota</taxon>
        <taxon>Alphaproteobacteria</taxon>
        <taxon>Hyphomicrobiales</taxon>
        <taxon>Phyllobacteriaceae</taxon>
        <taxon>Phyllobacterium</taxon>
    </lineage>
</organism>
<name>A0A839EMK8_9HYPH</name>
<dbReference type="RefSeq" id="WP_348643897.1">
    <property type="nucleotide sequence ID" value="NZ_JACGXN010000004.1"/>
</dbReference>
<keyword evidence="4" id="KW-1185">Reference proteome</keyword>
<gene>
    <name evidence="3" type="ORF">FHW16_003227</name>
</gene>
<dbReference type="PANTHER" id="PTHR35936">
    <property type="entry name" value="MEMBRANE-BOUND LYTIC MUREIN TRANSGLYCOSYLASE F"/>
    <property type="match status" value="1"/>
</dbReference>
<dbReference type="InterPro" id="IPR001638">
    <property type="entry name" value="Solute-binding_3/MltF_N"/>
</dbReference>
<proteinExistence type="predicted"/>
<reference evidence="3 4" key="1">
    <citation type="submission" date="2020-07" db="EMBL/GenBank/DDBJ databases">
        <title>Genomic Encyclopedia of Type Strains, Phase IV (KMG-V): Genome sequencing to study the core and pangenomes of soil and plant-associated prokaryotes.</title>
        <authorList>
            <person name="Whitman W."/>
        </authorList>
    </citation>
    <scope>NUCLEOTIDE SEQUENCE [LARGE SCALE GENOMIC DNA]</scope>
    <source>
        <strain evidence="3 4">AN3</strain>
    </source>
</reference>
<comment type="caution">
    <text evidence="3">The sequence shown here is derived from an EMBL/GenBank/DDBJ whole genome shotgun (WGS) entry which is preliminary data.</text>
</comment>
<evidence type="ECO:0000313" key="4">
    <source>
        <dbReference type="Proteomes" id="UP000549052"/>
    </source>
</evidence>
<dbReference type="EMBL" id="JACGXN010000004">
    <property type="protein sequence ID" value="MBA8879508.1"/>
    <property type="molecule type" value="Genomic_DNA"/>
</dbReference>
<evidence type="ECO:0000256" key="1">
    <source>
        <dbReference type="ARBA" id="ARBA00022729"/>
    </source>
</evidence>
<dbReference type="AlphaFoldDB" id="A0A839EMK8"/>
<sequence length="257" mass="28118">MTPVQADATLDRIKERGTLVAGVILSGPPYGYIDPKTQQQEGLNLDLAREFAKRLGVKLETVAVTPPNRVQFLQQGKVDLLLANMQWTQERAEILSFVPTAFEVSGGAAVVRKDSGIKDWADLRGKTVCVSQGSNFTKPLIEEYGAIVKGFPGQPDSLLALKGGNCDAAVHVGATVKLMLKQRADEWKDYEVSIPTELIPSDSVVWLRKGEADTQAALDQIMKNLHGSGWMIATAEKDQLPVSPFLIEAREKYKVSQ</sequence>